<dbReference type="InterPro" id="IPR011008">
    <property type="entry name" value="Dimeric_a/b-barrel"/>
</dbReference>
<dbReference type="OrthoDB" id="9812192at2"/>
<dbReference type="EMBL" id="JAFKOQ010000007">
    <property type="protein sequence ID" value="MBN8122652.1"/>
    <property type="molecule type" value="Genomic_DNA"/>
</dbReference>
<gene>
    <name evidence="3" type="ORF">AL548_012900</name>
    <name evidence="4" type="ORF">CRN52_23915</name>
    <name evidence="2" type="ORF">J0J18_12985</name>
</gene>
<evidence type="ECO:0000313" key="2">
    <source>
        <dbReference type="EMBL" id="MBN8122652.1"/>
    </source>
</evidence>
<name>A0A087JL27_VIBVL</name>
<keyword evidence="4" id="KW-0503">Monooxygenase</keyword>
<keyword evidence="5" id="KW-1185">Reference proteome</keyword>
<dbReference type="Proteomes" id="UP000237466">
    <property type="component" value="Unassembled WGS sequence"/>
</dbReference>
<comment type="caution">
    <text evidence="4">The sequence shown here is derived from an EMBL/GenBank/DDBJ whole genome shotgun (WGS) entry which is preliminary data.</text>
</comment>
<dbReference type="Gene3D" id="3.30.70.100">
    <property type="match status" value="1"/>
</dbReference>
<proteinExistence type="predicted"/>
<reference evidence="4 6" key="2">
    <citation type="journal article" date="2018" name="Front. Microbiol.">
        <title>Phylogeny of Vibrio vulnificus from the Analysis of the Core-Genome: Implications for Intra-Species Taxonomy.</title>
        <authorList>
            <person name="Roig F.J."/>
            <person name="Gonzalez-Candelas F."/>
            <person name="Sanjuan E."/>
            <person name="Fouz B."/>
            <person name="Feil E.J."/>
            <person name="Llorens C."/>
            <person name="Baker-Austin C."/>
            <person name="Oliver J.D."/>
            <person name="Danin-Poleg Y."/>
            <person name="Gibas C.J."/>
            <person name="Kashi Y."/>
            <person name="Gulig P.A."/>
            <person name="Morrison S.S."/>
            <person name="Amaro C."/>
        </authorList>
    </citation>
    <scope>NUCLEOTIDE SEQUENCE [LARGE SCALE GENOMIC DNA]</scope>
    <source>
        <strain evidence="4 6">CECT4608</strain>
    </source>
</reference>
<dbReference type="Proteomes" id="UP000664056">
    <property type="component" value="Unassembled WGS sequence"/>
</dbReference>
<keyword evidence="4" id="KW-0560">Oxidoreductase</keyword>
<evidence type="ECO:0000313" key="3">
    <source>
        <dbReference type="EMBL" id="PNM67161.1"/>
    </source>
</evidence>
<reference evidence="3 5" key="1">
    <citation type="submission" date="2017-12" db="EMBL/GenBank/DDBJ databases">
        <title>FDA dAtabase for Regulatory Grade micrObial Sequences (FDA-ARGOS): Supporting development and validation of Infectious Disease Dx tests.</title>
        <authorList>
            <person name="Hoffmann M."/>
            <person name="Allard M."/>
            <person name="Evans P."/>
            <person name="Brown E."/>
            <person name="Tallon L.J."/>
            <person name="Sadzewicz L."/>
            <person name="Sengamalay N."/>
            <person name="Ott S."/>
            <person name="Godinez A."/>
            <person name="Nagaraj S."/>
            <person name="Vavikolanu K."/>
            <person name="Aluvathingal J."/>
            <person name="Nadendla S."/>
            <person name="Hobson J."/>
            <person name="Sichtig H."/>
        </authorList>
    </citation>
    <scope>NUCLEOTIDE SEQUENCE [LARGE SCALE GENOMIC DNA]</scope>
    <source>
        <strain evidence="5">ATCC 29307</strain>
        <strain evidence="3">FDAARGOS_118</strain>
    </source>
</reference>
<sequence length="97" mass="10919">MIHVTAAFVAQAGKETQLHSVLTAMLEPTRNEQGCLRYVLLKDKNDATKFLFQELFADQAAFDFHCDQPYFHALLAKLDGLLAQEPEITFFESAEVA</sequence>
<evidence type="ECO:0000259" key="1">
    <source>
        <dbReference type="PROSITE" id="PS51725"/>
    </source>
</evidence>
<dbReference type="Proteomes" id="UP000054370">
    <property type="component" value="Unassembled WGS sequence"/>
</dbReference>
<dbReference type="AlphaFoldDB" id="A0A087JL27"/>
<evidence type="ECO:0000313" key="6">
    <source>
        <dbReference type="Proteomes" id="UP000237466"/>
    </source>
</evidence>
<dbReference type="Pfam" id="PF03992">
    <property type="entry name" value="ABM"/>
    <property type="match status" value="1"/>
</dbReference>
<dbReference type="EMBL" id="PDGH01000146">
    <property type="protein sequence ID" value="POB42028.1"/>
    <property type="molecule type" value="Genomic_DNA"/>
</dbReference>
<dbReference type="SUPFAM" id="SSF54909">
    <property type="entry name" value="Dimeric alpha+beta barrel"/>
    <property type="match status" value="1"/>
</dbReference>
<dbReference type="RefSeq" id="WP_013571331.1">
    <property type="nucleotide sequence ID" value="NZ_CABMOC010000002.1"/>
</dbReference>
<reference evidence="2" key="3">
    <citation type="submission" date="2021-03" db="EMBL/GenBank/DDBJ databases">
        <title>Study of the foodborne Vibrio vulnificus isolates from China.</title>
        <authorList>
            <person name="Zheng Z."/>
            <person name="Ye L."/>
        </authorList>
    </citation>
    <scope>NUCLEOTIDE SEQUENCE</scope>
    <source>
        <strain evidence="2">Vv1582</strain>
    </source>
</reference>
<organism evidence="4 6">
    <name type="scientific">Vibrio vulnificus</name>
    <dbReference type="NCBI Taxonomy" id="672"/>
    <lineage>
        <taxon>Bacteria</taxon>
        <taxon>Pseudomonadati</taxon>
        <taxon>Pseudomonadota</taxon>
        <taxon>Gammaproteobacteria</taxon>
        <taxon>Vibrionales</taxon>
        <taxon>Vibrionaceae</taxon>
        <taxon>Vibrio</taxon>
    </lineage>
</organism>
<dbReference type="PROSITE" id="PS51725">
    <property type="entry name" value="ABM"/>
    <property type="match status" value="1"/>
</dbReference>
<dbReference type="PANTHER" id="PTHR33336">
    <property type="entry name" value="QUINOL MONOOXYGENASE YGIN-RELATED"/>
    <property type="match status" value="1"/>
</dbReference>
<dbReference type="InterPro" id="IPR050744">
    <property type="entry name" value="AI-2_Isomerase_LsrG"/>
</dbReference>
<dbReference type="EMBL" id="LOSH02000004">
    <property type="protein sequence ID" value="PNM67161.1"/>
    <property type="molecule type" value="Genomic_DNA"/>
</dbReference>
<accession>A0A087JL27</accession>
<dbReference type="GO" id="GO:0004497">
    <property type="term" value="F:monooxygenase activity"/>
    <property type="evidence" value="ECO:0007669"/>
    <property type="project" value="UniProtKB-KW"/>
</dbReference>
<dbReference type="InterPro" id="IPR007138">
    <property type="entry name" value="ABM_dom"/>
</dbReference>
<protein>
    <submittedName>
        <fullName evidence="4">Antibiotic biosynthesis monooxygenase</fullName>
    </submittedName>
</protein>
<evidence type="ECO:0000313" key="5">
    <source>
        <dbReference type="Proteomes" id="UP000054370"/>
    </source>
</evidence>
<evidence type="ECO:0000313" key="4">
    <source>
        <dbReference type="EMBL" id="POB42028.1"/>
    </source>
</evidence>
<feature type="domain" description="ABM" evidence="1">
    <location>
        <begin position="2"/>
        <end position="90"/>
    </location>
</feature>
<dbReference type="PANTHER" id="PTHR33336:SF3">
    <property type="entry name" value="ABM DOMAIN-CONTAINING PROTEIN"/>
    <property type="match status" value="1"/>
</dbReference>